<evidence type="ECO:0000256" key="1">
    <source>
        <dbReference type="ARBA" id="ARBA00004123"/>
    </source>
</evidence>
<organism evidence="5 6">
    <name type="scientific">Psilocybe cyanescens</name>
    <dbReference type="NCBI Taxonomy" id="93625"/>
    <lineage>
        <taxon>Eukaryota</taxon>
        <taxon>Fungi</taxon>
        <taxon>Dikarya</taxon>
        <taxon>Basidiomycota</taxon>
        <taxon>Agaricomycotina</taxon>
        <taxon>Agaricomycetes</taxon>
        <taxon>Agaricomycetidae</taxon>
        <taxon>Agaricales</taxon>
        <taxon>Agaricineae</taxon>
        <taxon>Strophariaceae</taxon>
        <taxon>Psilocybe</taxon>
    </lineage>
</organism>
<dbReference type="CDD" id="cd00067">
    <property type="entry name" value="GAL4"/>
    <property type="match status" value="2"/>
</dbReference>
<keyword evidence="2" id="KW-0539">Nucleus</keyword>
<comment type="subcellular location">
    <subcellularLocation>
        <location evidence="1">Nucleus</location>
    </subcellularLocation>
</comment>
<feature type="compositionally biased region" description="Low complexity" evidence="3">
    <location>
        <begin position="126"/>
        <end position="137"/>
    </location>
</feature>
<evidence type="ECO:0000256" key="2">
    <source>
        <dbReference type="ARBA" id="ARBA00023242"/>
    </source>
</evidence>
<dbReference type="GO" id="GO:0005634">
    <property type="term" value="C:nucleus"/>
    <property type="evidence" value="ECO:0007669"/>
    <property type="project" value="UniProtKB-SubCell"/>
</dbReference>
<evidence type="ECO:0000256" key="3">
    <source>
        <dbReference type="SAM" id="MobiDB-lite"/>
    </source>
</evidence>
<dbReference type="Proteomes" id="UP000283269">
    <property type="component" value="Unassembled WGS sequence"/>
</dbReference>
<dbReference type="InterPro" id="IPR021858">
    <property type="entry name" value="Fun_TF"/>
</dbReference>
<gene>
    <name evidence="5" type="ORF">CVT25_008920</name>
</gene>
<evidence type="ECO:0000259" key="4">
    <source>
        <dbReference type="PROSITE" id="PS50048"/>
    </source>
</evidence>
<dbReference type="SUPFAM" id="SSF57701">
    <property type="entry name" value="Zn2/Cys6 DNA-binding domain"/>
    <property type="match status" value="2"/>
</dbReference>
<feature type="region of interest" description="Disordered" evidence="3">
    <location>
        <begin position="722"/>
        <end position="743"/>
    </location>
</feature>
<dbReference type="InterPro" id="IPR036864">
    <property type="entry name" value="Zn2-C6_fun-type_DNA-bd_sf"/>
</dbReference>
<dbReference type="GO" id="GO:0000981">
    <property type="term" value="F:DNA-binding transcription factor activity, RNA polymerase II-specific"/>
    <property type="evidence" value="ECO:0007669"/>
    <property type="project" value="InterPro"/>
</dbReference>
<name>A0A409XNB4_PSICY</name>
<feature type="domain" description="Zn(2)-C6 fungal-type" evidence="4">
    <location>
        <begin position="752"/>
        <end position="782"/>
    </location>
</feature>
<dbReference type="STRING" id="93625.A0A409XNB4"/>
<proteinExistence type="predicted"/>
<reference evidence="5 6" key="1">
    <citation type="journal article" date="2018" name="Evol. Lett.">
        <title>Horizontal gene cluster transfer increased hallucinogenic mushroom diversity.</title>
        <authorList>
            <person name="Reynolds H.T."/>
            <person name="Vijayakumar V."/>
            <person name="Gluck-Thaler E."/>
            <person name="Korotkin H.B."/>
            <person name="Matheny P.B."/>
            <person name="Slot J.C."/>
        </authorList>
    </citation>
    <scope>NUCLEOTIDE SEQUENCE [LARGE SCALE GENOMIC DNA]</scope>
    <source>
        <strain evidence="5 6">2631</strain>
    </source>
</reference>
<dbReference type="InParanoid" id="A0A409XNB4"/>
<evidence type="ECO:0000313" key="6">
    <source>
        <dbReference type="Proteomes" id="UP000283269"/>
    </source>
</evidence>
<dbReference type="PANTHER" id="PTHR37534">
    <property type="entry name" value="TRANSCRIPTIONAL ACTIVATOR PROTEIN UGA3"/>
    <property type="match status" value="1"/>
</dbReference>
<accession>A0A409XNB4</accession>
<feature type="domain" description="Zn(2)-C6 fungal-type" evidence="4">
    <location>
        <begin position="28"/>
        <end position="62"/>
    </location>
</feature>
<feature type="region of interest" description="Disordered" evidence="3">
    <location>
        <begin position="1"/>
        <end position="26"/>
    </location>
</feature>
<dbReference type="EMBL" id="NHYD01001073">
    <property type="protein sequence ID" value="PPQ92238.1"/>
    <property type="molecule type" value="Genomic_DNA"/>
</dbReference>
<feature type="compositionally biased region" description="Polar residues" evidence="3">
    <location>
        <begin position="728"/>
        <end position="743"/>
    </location>
</feature>
<dbReference type="SMART" id="SM00066">
    <property type="entry name" value="GAL4"/>
    <property type="match status" value="2"/>
</dbReference>
<sequence length="1358" mass="153012">MPAAPKSPKSKKSSSISKPKGAVRAKSGCYTCRIRRKKCDEKRMNNQDEGPCETCFRLKLECLGFGAKRPDWLRETSRVSEIRDRIKAHLAAQGMIKGHAGSGSRSAVQEDILRLSDYREGDMIYPSGGSSSSASSPRRGDSMESDQPYGRFTLTPATRNMFDHHPHYDQHDHLEQYPVHSDIPSRSDSPCDTPMNSSVYDLDARDQSLYLPAVRYDTTETPARRSTFSKLYDFSFDNLFTIEPEEQVPRTIGVSYFYPSNHIPFKVINDSLKNYVDNVVKIQYLLGDREILPNMIWDAISNHDDSKEAVTLLSKAYYGRQLDPTVPVLTDYEFNGPMVILRNSLLYKKQQTKFTSDDAMTALHVVSLYLFDGGGGDWHIFLNLAITYVEQVLKNPAFYENYPAALEAANSKDEFVVKTTIWFDVLASITSQQPPQLLQYIRELFKPDLSWIGRPPSYSMMSPMGCKNQVVWALAETSYLSCWKRANEQQGTLSITELVRKVADIDVYLEEGPLPERPQKNDEDWTRYLASEIFRTATRLFLKTVESGDHPRVSEIRQAVDKTFHAIESFPRHVDGVHQSAIVRSTVFGIFICGALSDNPVQQRTLTIHLCQNTGDDSGVGNCGMTSGLLEELWDARTHDGQPVRWRDLLRARKIFKFRWQRTVPPAILYIPAISSTWYLSNTPLRMAYRSHTASPAGTPSPSSSTSVSPYINNAPLDMVSTDDHDSSYSAHGTPNHSTTSLPRTLNAGKGGCWTCRVRRKKCDEQREGDSCRTCKRLTIKCLGWGAKRPDWMRDKKNVDAYKASIKAQLSRAGLIRGQPRHNPMQVPSHRGIQQHQRQQIRQPTINSHTTSVNVTRTNFELFHHPLDTSFNSQHNSHLISGIPGAPTSAFDEHLSRSFDTFDPALFPQTALFNPSLGGDNHDFGLMPPQAANDMLFQDPSVVSSYNVPAGQTAVQEELVMHYFNNVQKVQLFFAGEALTDITYSAIVEEPRGAVTLAICALADLHSKQMRVSQGLEPPNQSPENSSTTYLRNEAMLQLENNKNTHGRWSDNDAIAALHLVSLSQLSGGGSDWETPFTILCQWLHQTNLHLAENPWLAFLNLSQTVQHYVKATLWLDVFSSLSALRPPKFLPLWQKLLADRPNFYELDMPQKMHMEAFTGCPDEAMLAIAETSALAHWKTSQIRNGCLSYPELIRRGTAIEQQLHRQTEQSVNNDSTQTRLLGSATASHPTVEERALIANIFREATDLYLHSVLSNSTPGVPEIGSCVTAIVRLFTQLPPSELDRTLVFPICLAGCMTNDSTVRDFFKARLRQLNESYGNLLQTRRLMEAVWQKRDVGGKEVDFRETIREQGLKLLLI</sequence>
<dbReference type="InterPro" id="IPR001138">
    <property type="entry name" value="Zn2Cys6_DnaBD"/>
</dbReference>
<evidence type="ECO:0000313" key="5">
    <source>
        <dbReference type="EMBL" id="PPQ92238.1"/>
    </source>
</evidence>
<dbReference type="PROSITE" id="PS50048">
    <property type="entry name" value="ZN2_CY6_FUNGAL_2"/>
    <property type="match status" value="2"/>
</dbReference>
<dbReference type="PROSITE" id="PS00463">
    <property type="entry name" value="ZN2_CY6_FUNGAL_1"/>
    <property type="match status" value="2"/>
</dbReference>
<protein>
    <recommendedName>
        <fullName evidence="4">Zn(2)-C6 fungal-type domain-containing protein</fullName>
    </recommendedName>
</protein>
<feature type="region of interest" description="Disordered" evidence="3">
    <location>
        <begin position="123"/>
        <end position="154"/>
    </location>
</feature>
<dbReference type="PANTHER" id="PTHR37534:SF20">
    <property type="entry name" value="PRO1A C6 ZINK-FINGER PROTEIN"/>
    <property type="match status" value="1"/>
</dbReference>
<dbReference type="Pfam" id="PF11951">
    <property type="entry name" value="Fungal_trans_2"/>
    <property type="match status" value="2"/>
</dbReference>
<comment type="caution">
    <text evidence="5">The sequence shown here is derived from an EMBL/GenBank/DDBJ whole genome shotgun (WGS) entry which is preliminary data.</text>
</comment>
<keyword evidence="6" id="KW-1185">Reference proteome</keyword>
<dbReference type="GO" id="GO:0008270">
    <property type="term" value="F:zinc ion binding"/>
    <property type="evidence" value="ECO:0007669"/>
    <property type="project" value="InterPro"/>
</dbReference>
<dbReference type="OrthoDB" id="5419315at2759"/>